<organism evidence="1 2">
    <name type="scientific">[Lactobacillus] rogosae</name>
    <dbReference type="NCBI Taxonomy" id="706562"/>
    <lineage>
        <taxon>Bacteria</taxon>
        <taxon>Bacillati</taxon>
        <taxon>Bacillota</taxon>
        <taxon>Clostridia</taxon>
        <taxon>Lachnospirales</taxon>
        <taxon>Lachnospiraceae</taxon>
        <taxon>Lachnospira</taxon>
    </lineage>
</organism>
<evidence type="ECO:0000313" key="1">
    <source>
        <dbReference type="EMBL" id="MEQ2379541.1"/>
    </source>
</evidence>
<keyword evidence="2" id="KW-1185">Reference proteome</keyword>
<dbReference type="RefSeq" id="WP_116443930.1">
    <property type="nucleotide sequence ID" value="NZ_JBBMER010000004.1"/>
</dbReference>
<protein>
    <submittedName>
        <fullName evidence="1">Uncharacterized protein</fullName>
    </submittedName>
</protein>
<evidence type="ECO:0000313" key="2">
    <source>
        <dbReference type="Proteomes" id="UP001442364"/>
    </source>
</evidence>
<dbReference type="EMBL" id="JBBMER010000004">
    <property type="protein sequence ID" value="MEQ2379541.1"/>
    <property type="molecule type" value="Genomic_DNA"/>
</dbReference>
<comment type="caution">
    <text evidence="1">The sequence shown here is derived from an EMBL/GenBank/DDBJ whole genome shotgun (WGS) entry which is preliminary data.</text>
</comment>
<sequence>MSAKIDFENALYELEQTTATLGFVQTAFAEGESLIDNDESAATIYMLYSRQRSIVNKLKEVLNTIK</sequence>
<reference evidence="1 2" key="1">
    <citation type="submission" date="2024-03" db="EMBL/GenBank/DDBJ databases">
        <title>Human intestinal bacterial collection.</title>
        <authorList>
            <person name="Pauvert C."/>
            <person name="Hitch T.C.A."/>
            <person name="Clavel T."/>
        </authorList>
    </citation>
    <scope>NUCLEOTIDE SEQUENCE [LARGE SCALE GENOMIC DNA]</scope>
    <source>
        <strain evidence="1 2">CLA-AA-H255</strain>
    </source>
</reference>
<proteinExistence type="predicted"/>
<gene>
    <name evidence="1" type="ORF">WMO14_06575</name>
</gene>
<dbReference type="Proteomes" id="UP001442364">
    <property type="component" value="Unassembled WGS sequence"/>
</dbReference>
<name>A0ABV1BUW5_9FIRM</name>
<accession>A0ABV1BUW5</accession>